<name>A0A6N3AFL7_9CLOT</name>
<accession>A0A6N3AFL7</accession>
<sequence>MKINEIIRILDENELTEIEELKNEDGIILLKFFFDFDEDILAAARSYSNDESDYEEESSEWYKEFFIPYLYDYANDEVVDIIEEIVEELDVVGEVMAFQMNSSNYESMQFMALFTDEDQDISIEDVAKEFIF</sequence>
<gene>
    <name evidence="1" type="ORF">CTLFYP3_00990</name>
</gene>
<evidence type="ECO:0000313" key="1">
    <source>
        <dbReference type="EMBL" id="VYT91275.1"/>
    </source>
</evidence>
<reference evidence="1" key="1">
    <citation type="submission" date="2019-11" db="EMBL/GenBank/DDBJ databases">
        <authorList>
            <person name="Feng L."/>
        </authorList>
    </citation>
    <scope>NUCLEOTIDE SEQUENCE</scope>
    <source>
        <strain evidence="1">CTertiumLFYP3</strain>
    </source>
</reference>
<organism evidence="1">
    <name type="scientific">Clostridium tertium</name>
    <dbReference type="NCBI Taxonomy" id="1559"/>
    <lineage>
        <taxon>Bacteria</taxon>
        <taxon>Bacillati</taxon>
        <taxon>Bacillota</taxon>
        <taxon>Clostridia</taxon>
        <taxon>Eubacteriales</taxon>
        <taxon>Clostridiaceae</taxon>
        <taxon>Clostridium</taxon>
    </lineage>
</organism>
<dbReference type="EMBL" id="CACRTO010000008">
    <property type="protein sequence ID" value="VYT91275.1"/>
    <property type="molecule type" value="Genomic_DNA"/>
</dbReference>
<dbReference type="RefSeq" id="WP_156625523.1">
    <property type="nucleotide sequence ID" value="NZ_CACRTO010000008.1"/>
</dbReference>
<proteinExistence type="predicted"/>
<dbReference type="AlphaFoldDB" id="A0A6N3AFL7"/>
<protein>
    <submittedName>
        <fullName evidence="1">Uncharacterized protein</fullName>
    </submittedName>
</protein>